<comment type="caution">
    <text evidence="7">The sequence shown here is derived from an EMBL/GenBank/DDBJ whole genome shotgun (WGS) entry which is preliminary data.</text>
</comment>
<dbReference type="Gene3D" id="2.102.10.10">
    <property type="entry name" value="Rieske [2Fe-2S] iron-sulphur domain"/>
    <property type="match status" value="1"/>
</dbReference>
<dbReference type="PROSITE" id="PS51257">
    <property type="entry name" value="PROKAR_LIPOPROTEIN"/>
    <property type="match status" value="1"/>
</dbReference>
<protein>
    <recommendedName>
        <fullName evidence="6">Rieske domain-containing protein</fullName>
    </recommendedName>
</protein>
<name>A0A372NT88_9SPHI</name>
<keyword evidence="5" id="KW-1133">Transmembrane helix</keyword>
<sequence length="137" mass="14696">MKKALLLVLTSILFFSCGKTDSVVPSVPVNFRITKTDPRVQALTAAGGAVTISGVGVAGIIIYRRFDGAYIAYDRCSSYQPEKLCAVNLDDNGLTVTDPCSGSKFSLDDGSPVKAPASKYLRSYLVNTTQFEIFVSN</sequence>
<dbReference type="AlphaFoldDB" id="A0A372NT88"/>
<dbReference type="InterPro" id="IPR036922">
    <property type="entry name" value="Rieske_2Fe-2S_sf"/>
</dbReference>
<dbReference type="SUPFAM" id="SSF50022">
    <property type="entry name" value="ISP domain"/>
    <property type="match status" value="1"/>
</dbReference>
<evidence type="ECO:0000256" key="3">
    <source>
        <dbReference type="ARBA" id="ARBA00023004"/>
    </source>
</evidence>
<evidence type="ECO:0000256" key="1">
    <source>
        <dbReference type="ARBA" id="ARBA00022714"/>
    </source>
</evidence>
<reference evidence="7 8" key="1">
    <citation type="submission" date="2018-08" db="EMBL/GenBank/DDBJ databases">
        <title>Mucilaginibacter sp. MYSH2.</title>
        <authorList>
            <person name="Seo T."/>
        </authorList>
    </citation>
    <scope>NUCLEOTIDE SEQUENCE [LARGE SCALE GENOMIC DNA]</scope>
    <source>
        <strain evidence="7 8">MYSH2</strain>
    </source>
</reference>
<organism evidence="7 8">
    <name type="scientific">Mucilaginibacter conchicola</name>
    <dbReference type="NCBI Taxonomy" id="2303333"/>
    <lineage>
        <taxon>Bacteria</taxon>
        <taxon>Pseudomonadati</taxon>
        <taxon>Bacteroidota</taxon>
        <taxon>Sphingobacteriia</taxon>
        <taxon>Sphingobacteriales</taxon>
        <taxon>Sphingobacteriaceae</taxon>
        <taxon>Mucilaginibacter</taxon>
    </lineage>
</organism>
<keyword evidence="8" id="KW-1185">Reference proteome</keyword>
<evidence type="ECO:0000256" key="4">
    <source>
        <dbReference type="ARBA" id="ARBA00023014"/>
    </source>
</evidence>
<dbReference type="OrthoDB" id="1201186at2"/>
<keyword evidence="2" id="KW-0479">Metal-binding</keyword>
<dbReference type="GO" id="GO:0051537">
    <property type="term" value="F:2 iron, 2 sulfur cluster binding"/>
    <property type="evidence" value="ECO:0007669"/>
    <property type="project" value="UniProtKB-KW"/>
</dbReference>
<dbReference type="GO" id="GO:0046872">
    <property type="term" value="F:metal ion binding"/>
    <property type="evidence" value="ECO:0007669"/>
    <property type="project" value="UniProtKB-KW"/>
</dbReference>
<feature type="domain" description="Rieske" evidence="6">
    <location>
        <begin position="60"/>
        <end position="135"/>
    </location>
</feature>
<dbReference type="PROSITE" id="PS51296">
    <property type="entry name" value="RIESKE"/>
    <property type="match status" value="1"/>
</dbReference>
<keyword evidence="3" id="KW-0408">Iron</keyword>
<dbReference type="RefSeq" id="WP_117391832.1">
    <property type="nucleotide sequence ID" value="NZ_QWDC01000002.1"/>
</dbReference>
<proteinExistence type="predicted"/>
<keyword evidence="5" id="KW-0472">Membrane</keyword>
<evidence type="ECO:0000313" key="7">
    <source>
        <dbReference type="EMBL" id="RFZ92121.1"/>
    </source>
</evidence>
<feature type="transmembrane region" description="Helical" evidence="5">
    <location>
        <begin position="44"/>
        <end position="63"/>
    </location>
</feature>
<gene>
    <name evidence="7" type="ORF">D0C36_11800</name>
</gene>
<keyword evidence="4" id="KW-0411">Iron-sulfur</keyword>
<dbReference type="InterPro" id="IPR017941">
    <property type="entry name" value="Rieske_2Fe-2S"/>
</dbReference>
<evidence type="ECO:0000256" key="5">
    <source>
        <dbReference type="SAM" id="Phobius"/>
    </source>
</evidence>
<evidence type="ECO:0000313" key="8">
    <source>
        <dbReference type="Proteomes" id="UP000264217"/>
    </source>
</evidence>
<dbReference type="EMBL" id="QWDC01000002">
    <property type="protein sequence ID" value="RFZ92121.1"/>
    <property type="molecule type" value="Genomic_DNA"/>
</dbReference>
<keyword evidence="1" id="KW-0001">2Fe-2S</keyword>
<keyword evidence="5" id="KW-0812">Transmembrane</keyword>
<dbReference type="Proteomes" id="UP000264217">
    <property type="component" value="Unassembled WGS sequence"/>
</dbReference>
<evidence type="ECO:0000256" key="2">
    <source>
        <dbReference type="ARBA" id="ARBA00022723"/>
    </source>
</evidence>
<evidence type="ECO:0000259" key="6">
    <source>
        <dbReference type="PROSITE" id="PS51296"/>
    </source>
</evidence>
<accession>A0A372NT88</accession>